<evidence type="ECO:0000256" key="1">
    <source>
        <dbReference type="SAM" id="MobiDB-lite"/>
    </source>
</evidence>
<name>A0AA39F5W0_MICHY</name>
<gene>
    <name evidence="3" type="ORF">PV327_007202</name>
</gene>
<evidence type="ECO:0000313" key="4">
    <source>
        <dbReference type="Proteomes" id="UP001168972"/>
    </source>
</evidence>
<feature type="compositionally biased region" description="Basic and acidic residues" evidence="1">
    <location>
        <begin position="64"/>
        <end position="74"/>
    </location>
</feature>
<organism evidence="3 4">
    <name type="scientific">Microctonus hyperodae</name>
    <name type="common">Parasitoid wasp</name>
    <dbReference type="NCBI Taxonomy" id="165561"/>
    <lineage>
        <taxon>Eukaryota</taxon>
        <taxon>Metazoa</taxon>
        <taxon>Ecdysozoa</taxon>
        <taxon>Arthropoda</taxon>
        <taxon>Hexapoda</taxon>
        <taxon>Insecta</taxon>
        <taxon>Pterygota</taxon>
        <taxon>Neoptera</taxon>
        <taxon>Endopterygota</taxon>
        <taxon>Hymenoptera</taxon>
        <taxon>Apocrita</taxon>
        <taxon>Ichneumonoidea</taxon>
        <taxon>Braconidae</taxon>
        <taxon>Euphorinae</taxon>
        <taxon>Microctonus</taxon>
    </lineage>
</organism>
<dbReference type="InterPro" id="IPR011993">
    <property type="entry name" value="PH-like_dom_sf"/>
</dbReference>
<feature type="compositionally biased region" description="Basic and acidic residues" evidence="1">
    <location>
        <begin position="9"/>
        <end position="20"/>
    </location>
</feature>
<dbReference type="AlphaFoldDB" id="A0AA39F5W0"/>
<dbReference type="Proteomes" id="UP001168972">
    <property type="component" value="Unassembled WGS sequence"/>
</dbReference>
<feature type="region of interest" description="Disordered" evidence="1">
    <location>
        <begin position="62"/>
        <end position="92"/>
    </location>
</feature>
<feature type="region of interest" description="Disordered" evidence="1">
    <location>
        <begin position="1"/>
        <end position="43"/>
    </location>
</feature>
<dbReference type="Gene3D" id="2.30.29.30">
    <property type="entry name" value="Pleckstrin-homology domain (PH domain)/Phosphotyrosine-binding domain (PTB)"/>
    <property type="match status" value="1"/>
</dbReference>
<proteinExistence type="predicted"/>
<keyword evidence="4" id="KW-1185">Reference proteome</keyword>
<reference evidence="3" key="1">
    <citation type="journal article" date="2023" name="bioRxiv">
        <title>Scaffold-level genome assemblies of two parasitoid biocontrol wasps reveal the parthenogenesis mechanism and an associated novel virus.</title>
        <authorList>
            <person name="Inwood S."/>
            <person name="Skelly J."/>
            <person name="Guhlin J."/>
            <person name="Harrop T."/>
            <person name="Goldson S."/>
            <person name="Dearden P."/>
        </authorList>
    </citation>
    <scope>NUCLEOTIDE SEQUENCE</scope>
    <source>
        <strain evidence="3">Lincoln</strain>
        <tissue evidence="3">Whole body</tissue>
    </source>
</reference>
<dbReference type="PROSITE" id="PS50003">
    <property type="entry name" value="PH_DOMAIN"/>
    <property type="match status" value="1"/>
</dbReference>
<dbReference type="InterPro" id="IPR001849">
    <property type="entry name" value="PH_domain"/>
</dbReference>
<evidence type="ECO:0000259" key="2">
    <source>
        <dbReference type="PROSITE" id="PS50003"/>
    </source>
</evidence>
<dbReference type="SUPFAM" id="SSF50729">
    <property type="entry name" value="PH domain-like"/>
    <property type="match status" value="1"/>
</dbReference>
<dbReference type="Pfam" id="PF00169">
    <property type="entry name" value="PH"/>
    <property type="match status" value="1"/>
</dbReference>
<dbReference type="EMBL" id="JAQQBR010001833">
    <property type="protein sequence ID" value="KAK0163529.1"/>
    <property type="molecule type" value="Genomic_DNA"/>
</dbReference>
<evidence type="ECO:0000313" key="3">
    <source>
        <dbReference type="EMBL" id="KAK0163529.1"/>
    </source>
</evidence>
<feature type="compositionally biased region" description="Acidic residues" evidence="1">
    <location>
        <begin position="23"/>
        <end position="35"/>
    </location>
</feature>
<reference evidence="3" key="2">
    <citation type="submission" date="2023-03" db="EMBL/GenBank/DDBJ databases">
        <authorList>
            <person name="Inwood S.N."/>
            <person name="Skelly J.G."/>
            <person name="Guhlin J."/>
            <person name="Harrop T.W.R."/>
            <person name="Goldson S.G."/>
            <person name="Dearden P.K."/>
        </authorList>
    </citation>
    <scope>NUCLEOTIDE SEQUENCE</scope>
    <source>
        <strain evidence="3">Lincoln</strain>
        <tissue evidence="3">Whole body</tissue>
    </source>
</reference>
<feature type="domain" description="PH" evidence="2">
    <location>
        <begin position="105"/>
        <end position="176"/>
    </location>
</feature>
<sequence>MRSSSKRVNRVEETLAKECAVEVGDDDDDDDDDNDYDRGNRSGGCWLEIKCAIEKSNVTLEEDNVNRNKAEHGGGESSGSEAETEPARSFHRKLSTNKAIKNAVCWTKEGFLMKQTWSFQRWRRRYFKLKDRTLYYAKDSKDAIFDEIELTDLTLAECSTKNANHSFQLMFVMSRK</sequence>
<comment type="caution">
    <text evidence="3">The sequence shown here is derived from an EMBL/GenBank/DDBJ whole genome shotgun (WGS) entry which is preliminary data.</text>
</comment>
<accession>A0AA39F5W0</accession>
<protein>
    <recommendedName>
        <fullName evidence="2">PH domain-containing protein</fullName>
    </recommendedName>
</protein>